<keyword evidence="4" id="KW-1185">Reference proteome</keyword>
<dbReference type="Gene3D" id="1.50.10.20">
    <property type="match status" value="1"/>
</dbReference>
<feature type="domain" description="Prenyltransferase alpha-alpha toroid" evidence="2">
    <location>
        <begin position="127"/>
        <end position="221"/>
    </location>
</feature>
<feature type="domain" description="Prenyltransferase alpha-alpha toroid" evidence="2">
    <location>
        <begin position="52"/>
        <end position="91"/>
    </location>
</feature>
<dbReference type="GO" id="GO:0016740">
    <property type="term" value="F:transferase activity"/>
    <property type="evidence" value="ECO:0007669"/>
    <property type="project" value="UniProtKB-KW"/>
</dbReference>
<evidence type="ECO:0000313" key="3">
    <source>
        <dbReference type="EMBL" id="RBP37301.1"/>
    </source>
</evidence>
<dbReference type="OrthoDB" id="185282at2"/>
<evidence type="ECO:0000259" key="2">
    <source>
        <dbReference type="Pfam" id="PF00432"/>
    </source>
</evidence>
<sequence>MPLSGWRMCGLRLPIPTSCATLHARMASPRSFRLEMLQVARLAPKLLGESASLVEKFLLSQVTAEGGFADRQGKPDLYYTVFGLESLLALRIEAPKATVSAYLRSFGAGEGLDFVHACSLARCHANLGGDFISDEQKHRLADLIETYRTSEGGYHGTPGKAAGSAYGGLLAWGAYNDLGLPMPQEDRLGEALAALALPDGSFANEPGMREGTTTTTAAAVTLARHLSFPLPSGTGDWILKQLHPSGGFLATPRAPLPDLLSTATALHALDGLQIPFGHVRELCLDFVDSLWTAEGGFYGHWADDHLDAEYTSYGLLALGHLGS</sequence>
<dbReference type="EMBL" id="QNRR01000014">
    <property type="protein sequence ID" value="RBP37301.1"/>
    <property type="molecule type" value="Genomic_DNA"/>
</dbReference>
<reference evidence="3 4" key="1">
    <citation type="submission" date="2018-06" db="EMBL/GenBank/DDBJ databases">
        <title>Genomic Encyclopedia of Type Strains, Phase IV (KMG-IV): sequencing the most valuable type-strain genomes for metagenomic binning, comparative biology and taxonomic classification.</title>
        <authorList>
            <person name="Goeker M."/>
        </authorList>
    </citation>
    <scope>NUCLEOTIDE SEQUENCE [LARGE SCALE GENOMIC DNA]</scope>
    <source>
        <strain evidence="3 4">DSM 25532</strain>
    </source>
</reference>
<proteinExistence type="predicted"/>
<protein>
    <submittedName>
        <fullName evidence="3">Prenyltransferase/squalene oxidase-like repeat protein</fullName>
    </submittedName>
</protein>
<organism evidence="3 4">
    <name type="scientific">Roseimicrobium gellanilyticum</name>
    <dbReference type="NCBI Taxonomy" id="748857"/>
    <lineage>
        <taxon>Bacteria</taxon>
        <taxon>Pseudomonadati</taxon>
        <taxon>Verrucomicrobiota</taxon>
        <taxon>Verrucomicrobiia</taxon>
        <taxon>Verrucomicrobiales</taxon>
        <taxon>Verrucomicrobiaceae</taxon>
        <taxon>Roseimicrobium</taxon>
    </lineage>
</organism>
<accession>A0A366H786</accession>
<dbReference type="InterPro" id="IPR008930">
    <property type="entry name" value="Terpenoid_cyclase/PrenylTrfase"/>
</dbReference>
<feature type="domain" description="Prenyltransferase alpha-alpha toroid" evidence="2">
    <location>
        <begin position="235"/>
        <end position="307"/>
    </location>
</feature>
<evidence type="ECO:0000313" key="4">
    <source>
        <dbReference type="Proteomes" id="UP000253426"/>
    </source>
</evidence>
<gene>
    <name evidence="3" type="ORF">DES53_11439</name>
</gene>
<keyword evidence="1" id="KW-0677">Repeat</keyword>
<dbReference type="SUPFAM" id="SSF48239">
    <property type="entry name" value="Terpenoid cyclases/Protein prenyltransferases"/>
    <property type="match status" value="2"/>
</dbReference>
<keyword evidence="3" id="KW-0808">Transferase</keyword>
<dbReference type="Proteomes" id="UP000253426">
    <property type="component" value="Unassembled WGS sequence"/>
</dbReference>
<evidence type="ECO:0000256" key="1">
    <source>
        <dbReference type="ARBA" id="ARBA00022737"/>
    </source>
</evidence>
<dbReference type="Pfam" id="PF00432">
    <property type="entry name" value="Prenyltrans"/>
    <property type="match status" value="3"/>
</dbReference>
<comment type="caution">
    <text evidence="3">The sequence shown here is derived from an EMBL/GenBank/DDBJ whole genome shotgun (WGS) entry which is preliminary data.</text>
</comment>
<name>A0A366H786_9BACT</name>
<dbReference type="AlphaFoldDB" id="A0A366H786"/>
<dbReference type="InterPro" id="IPR001330">
    <property type="entry name" value="Prenyltrans"/>
</dbReference>